<keyword evidence="3" id="KW-1185">Reference proteome</keyword>
<protein>
    <submittedName>
        <fullName evidence="2">Uncharacterized protein</fullName>
    </submittedName>
</protein>
<proteinExistence type="predicted"/>
<comment type="caution">
    <text evidence="2">The sequence shown here is derived from an EMBL/GenBank/DDBJ whole genome shotgun (WGS) entry which is preliminary data.</text>
</comment>
<gene>
    <name evidence="2" type="ORF">NHX12_013676</name>
</gene>
<accession>A0A9Q0I4V4</accession>
<reference evidence="2" key="1">
    <citation type="submission" date="2022-07" db="EMBL/GenBank/DDBJ databases">
        <title>Chromosome-level genome of Muraenolepis orangiensis.</title>
        <authorList>
            <person name="Kim J."/>
        </authorList>
    </citation>
    <scope>NUCLEOTIDE SEQUENCE</scope>
    <source>
        <strain evidence="2">KU_S4_2022</strain>
        <tissue evidence="2">Muscle</tissue>
    </source>
</reference>
<dbReference type="AlphaFoldDB" id="A0A9Q0I4V4"/>
<feature type="compositionally biased region" description="Low complexity" evidence="1">
    <location>
        <begin position="53"/>
        <end position="63"/>
    </location>
</feature>
<dbReference type="EMBL" id="JANIIK010000118">
    <property type="protein sequence ID" value="KAJ3584953.1"/>
    <property type="molecule type" value="Genomic_DNA"/>
</dbReference>
<evidence type="ECO:0000256" key="1">
    <source>
        <dbReference type="SAM" id="MobiDB-lite"/>
    </source>
</evidence>
<sequence>MTDMRCTCSMVSLPATDNQSPSERLNGKLGEPSLLLLSSARQPLHRQGEPKRAALSATAQARARLMDARERAWRRREREREREGERGEWYPRVHAARHPERCDATSPAFPIRAT</sequence>
<name>A0A9Q0I4V4_9TELE</name>
<feature type="region of interest" description="Disordered" evidence="1">
    <location>
        <begin position="1"/>
        <end position="114"/>
    </location>
</feature>
<organism evidence="2 3">
    <name type="scientific">Muraenolepis orangiensis</name>
    <name type="common">Patagonian moray cod</name>
    <dbReference type="NCBI Taxonomy" id="630683"/>
    <lineage>
        <taxon>Eukaryota</taxon>
        <taxon>Metazoa</taxon>
        <taxon>Chordata</taxon>
        <taxon>Craniata</taxon>
        <taxon>Vertebrata</taxon>
        <taxon>Euteleostomi</taxon>
        <taxon>Actinopterygii</taxon>
        <taxon>Neopterygii</taxon>
        <taxon>Teleostei</taxon>
        <taxon>Neoteleostei</taxon>
        <taxon>Acanthomorphata</taxon>
        <taxon>Zeiogadaria</taxon>
        <taxon>Gadariae</taxon>
        <taxon>Gadiformes</taxon>
        <taxon>Muraenolepidoidei</taxon>
        <taxon>Muraenolepididae</taxon>
        <taxon>Muraenolepis</taxon>
    </lineage>
</organism>
<evidence type="ECO:0000313" key="2">
    <source>
        <dbReference type="EMBL" id="KAJ3584953.1"/>
    </source>
</evidence>
<feature type="compositionally biased region" description="Basic and acidic residues" evidence="1">
    <location>
        <begin position="64"/>
        <end position="103"/>
    </location>
</feature>
<evidence type="ECO:0000313" key="3">
    <source>
        <dbReference type="Proteomes" id="UP001148018"/>
    </source>
</evidence>
<dbReference type="Proteomes" id="UP001148018">
    <property type="component" value="Unassembled WGS sequence"/>
</dbReference>